<gene>
    <name evidence="1" type="ORF">GIB67_010255</name>
</gene>
<organism evidence="1 2">
    <name type="scientific">Kingdonia uniflora</name>
    <dbReference type="NCBI Taxonomy" id="39325"/>
    <lineage>
        <taxon>Eukaryota</taxon>
        <taxon>Viridiplantae</taxon>
        <taxon>Streptophyta</taxon>
        <taxon>Embryophyta</taxon>
        <taxon>Tracheophyta</taxon>
        <taxon>Spermatophyta</taxon>
        <taxon>Magnoliopsida</taxon>
        <taxon>Ranunculales</taxon>
        <taxon>Circaeasteraceae</taxon>
        <taxon>Kingdonia</taxon>
    </lineage>
</organism>
<protein>
    <submittedName>
        <fullName evidence="1">Uncharacterized protein</fullName>
    </submittedName>
</protein>
<evidence type="ECO:0000313" key="1">
    <source>
        <dbReference type="EMBL" id="KAF6164285.1"/>
    </source>
</evidence>
<comment type="caution">
    <text evidence="1">The sequence shown here is derived from an EMBL/GenBank/DDBJ whole genome shotgun (WGS) entry which is preliminary data.</text>
</comment>
<evidence type="ECO:0000313" key="2">
    <source>
        <dbReference type="Proteomes" id="UP000541444"/>
    </source>
</evidence>
<proteinExistence type="predicted"/>
<feature type="non-terminal residue" evidence="1">
    <location>
        <position position="1"/>
    </location>
</feature>
<sequence length="81" mass="9573">YLCLRCFIRIDFILFEYIYETGYVRTEARFTIFPLGVGCIFEGCFCLEMRSFSILSSLVYKGELGYFFSRLDLERSSKEEA</sequence>
<dbReference type="Proteomes" id="UP000541444">
    <property type="component" value="Unassembled WGS sequence"/>
</dbReference>
<accession>A0A7J7NAV9</accession>
<keyword evidence="2" id="KW-1185">Reference proteome</keyword>
<dbReference type="AlphaFoldDB" id="A0A7J7NAV9"/>
<dbReference type="EMBL" id="JACGCM010000938">
    <property type="protein sequence ID" value="KAF6164285.1"/>
    <property type="molecule type" value="Genomic_DNA"/>
</dbReference>
<reference evidence="1 2" key="1">
    <citation type="journal article" date="2020" name="IScience">
        <title>Genome Sequencing of the Endangered Kingdonia uniflora (Circaeasteraceae, Ranunculales) Reveals Potential Mechanisms of Evolutionary Specialization.</title>
        <authorList>
            <person name="Sun Y."/>
            <person name="Deng T."/>
            <person name="Zhang A."/>
            <person name="Moore M.J."/>
            <person name="Landis J.B."/>
            <person name="Lin N."/>
            <person name="Zhang H."/>
            <person name="Zhang X."/>
            <person name="Huang J."/>
            <person name="Zhang X."/>
            <person name="Sun H."/>
            <person name="Wang H."/>
        </authorList>
    </citation>
    <scope>NUCLEOTIDE SEQUENCE [LARGE SCALE GENOMIC DNA]</scope>
    <source>
        <strain evidence="1">TB1705</strain>
        <tissue evidence="1">Leaf</tissue>
    </source>
</reference>
<name>A0A7J7NAV9_9MAGN</name>